<dbReference type="KEGG" id="cput:CONPUDRAFT_48484"/>
<sequence length="267" mass="29395">MESLLQSQGTKLFRKHLQQYAPEDPMYEMYTDSRGRQKRRRRQIPPGLSARDAKILKSVQRRAHYLDKGFSVCGFKFGWTAIIGIIPGAGDVADVGLNYFLVVRKARQADLPWWLVRQMLLNNAVSACVGLIPIGGDLVLAMYKANSRNAALLEEFLRIRGEEFLKVQAKEQEGGQRPTADAPPQNDIEQVNPGHGMPGGLAAASSADVPPKGASRNISFTSWRNGMKDKKKGKAPDTPPVGDRGKFVEDVGPNASPDNPTVEKKTQ</sequence>
<evidence type="ECO:0000256" key="1">
    <source>
        <dbReference type="SAM" id="MobiDB-lite"/>
    </source>
</evidence>
<name>A0A5M3N149_CONPW</name>
<dbReference type="GeneID" id="19207277"/>
<dbReference type="OrthoDB" id="2103474at2759"/>
<dbReference type="OMA" id="MFKANSR"/>
<dbReference type="PANTHER" id="PTHR35519:SF2">
    <property type="entry name" value="PH DOMAIN PROTEIN"/>
    <property type="match status" value="1"/>
</dbReference>
<proteinExistence type="predicted"/>
<protein>
    <recommendedName>
        <fullName evidence="4">DUF4112 domain-containing protein</fullName>
    </recommendedName>
</protein>
<accession>A0A5M3N149</accession>
<feature type="region of interest" description="Disordered" evidence="1">
    <location>
        <begin position="169"/>
        <end position="267"/>
    </location>
</feature>
<dbReference type="AlphaFoldDB" id="A0A5M3N149"/>
<reference evidence="3" key="1">
    <citation type="journal article" date="2012" name="Science">
        <title>The Paleozoic origin of enzymatic lignin decomposition reconstructed from 31 fungal genomes.</title>
        <authorList>
            <person name="Floudas D."/>
            <person name="Binder M."/>
            <person name="Riley R."/>
            <person name="Barry K."/>
            <person name="Blanchette R.A."/>
            <person name="Henrissat B."/>
            <person name="Martinez A.T."/>
            <person name="Otillar R."/>
            <person name="Spatafora J.W."/>
            <person name="Yadav J.S."/>
            <person name="Aerts A."/>
            <person name="Benoit I."/>
            <person name="Boyd A."/>
            <person name="Carlson A."/>
            <person name="Copeland A."/>
            <person name="Coutinho P.M."/>
            <person name="de Vries R.P."/>
            <person name="Ferreira P."/>
            <person name="Findley K."/>
            <person name="Foster B."/>
            <person name="Gaskell J."/>
            <person name="Glotzer D."/>
            <person name="Gorecki P."/>
            <person name="Heitman J."/>
            <person name="Hesse C."/>
            <person name="Hori C."/>
            <person name="Igarashi K."/>
            <person name="Jurgens J.A."/>
            <person name="Kallen N."/>
            <person name="Kersten P."/>
            <person name="Kohler A."/>
            <person name="Kuees U."/>
            <person name="Kumar T.K.A."/>
            <person name="Kuo A."/>
            <person name="LaButti K."/>
            <person name="Larrondo L.F."/>
            <person name="Lindquist E."/>
            <person name="Ling A."/>
            <person name="Lombard V."/>
            <person name="Lucas S."/>
            <person name="Lundell T."/>
            <person name="Martin R."/>
            <person name="McLaughlin D.J."/>
            <person name="Morgenstern I."/>
            <person name="Morin E."/>
            <person name="Murat C."/>
            <person name="Nagy L.G."/>
            <person name="Nolan M."/>
            <person name="Ohm R.A."/>
            <person name="Patyshakuliyeva A."/>
            <person name="Rokas A."/>
            <person name="Ruiz-Duenas F.J."/>
            <person name="Sabat G."/>
            <person name="Salamov A."/>
            <person name="Samejima M."/>
            <person name="Schmutz J."/>
            <person name="Slot J.C."/>
            <person name="St John F."/>
            <person name="Stenlid J."/>
            <person name="Sun H."/>
            <person name="Sun S."/>
            <person name="Syed K."/>
            <person name="Tsang A."/>
            <person name="Wiebenga A."/>
            <person name="Young D."/>
            <person name="Pisabarro A."/>
            <person name="Eastwood D.C."/>
            <person name="Martin F."/>
            <person name="Cullen D."/>
            <person name="Grigoriev I.V."/>
            <person name="Hibbett D.S."/>
        </authorList>
    </citation>
    <scope>NUCLEOTIDE SEQUENCE [LARGE SCALE GENOMIC DNA]</scope>
    <source>
        <strain evidence="3">RWD-64-598 SS2</strain>
    </source>
</reference>
<dbReference type="Pfam" id="PF13430">
    <property type="entry name" value="DUF4112"/>
    <property type="match status" value="1"/>
</dbReference>
<gene>
    <name evidence="2" type="ORF">CONPUDRAFT_48484</name>
</gene>
<evidence type="ECO:0000313" key="2">
    <source>
        <dbReference type="EMBL" id="EIW85120.1"/>
    </source>
</evidence>
<evidence type="ECO:0008006" key="4">
    <source>
        <dbReference type="Google" id="ProtNLM"/>
    </source>
</evidence>
<dbReference type="PANTHER" id="PTHR35519">
    <property type="entry name" value="MEMBRANE PROTEINS"/>
    <property type="match status" value="1"/>
</dbReference>
<evidence type="ECO:0000313" key="3">
    <source>
        <dbReference type="Proteomes" id="UP000053558"/>
    </source>
</evidence>
<dbReference type="EMBL" id="JH711574">
    <property type="protein sequence ID" value="EIW85120.1"/>
    <property type="molecule type" value="Genomic_DNA"/>
</dbReference>
<dbReference type="Proteomes" id="UP000053558">
    <property type="component" value="Unassembled WGS sequence"/>
</dbReference>
<dbReference type="InterPro" id="IPR025187">
    <property type="entry name" value="DUF4112"/>
</dbReference>
<dbReference type="RefSeq" id="XP_007764085.1">
    <property type="nucleotide sequence ID" value="XM_007765895.1"/>
</dbReference>
<keyword evidence="3" id="KW-1185">Reference proteome</keyword>
<organism evidence="2 3">
    <name type="scientific">Coniophora puteana (strain RWD-64-598)</name>
    <name type="common">Brown rot fungus</name>
    <dbReference type="NCBI Taxonomy" id="741705"/>
    <lineage>
        <taxon>Eukaryota</taxon>
        <taxon>Fungi</taxon>
        <taxon>Dikarya</taxon>
        <taxon>Basidiomycota</taxon>
        <taxon>Agaricomycotina</taxon>
        <taxon>Agaricomycetes</taxon>
        <taxon>Agaricomycetidae</taxon>
        <taxon>Boletales</taxon>
        <taxon>Coniophorineae</taxon>
        <taxon>Coniophoraceae</taxon>
        <taxon>Coniophora</taxon>
    </lineage>
</organism>
<comment type="caution">
    <text evidence="2">The sequence shown here is derived from an EMBL/GenBank/DDBJ whole genome shotgun (WGS) entry which is preliminary data.</text>
</comment>